<dbReference type="HOGENOM" id="CLU_2048497_0_0_11"/>
<dbReference type="KEGG" id="svl:Strvi_0096"/>
<evidence type="ECO:0000256" key="1">
    <source>
        <dbReference type="SAM" id="SignalP"/>
    </source>
</evidence>
<keyword evidence="1" id="KW-0732">Signal</keyword>
<evidence type="ECO:0000313" key="3">
    <source>
        <dbReference type="Proteomes" id="UP000008703"/>
    </source>
</evidence>
<evidence type="ECO:0000313" key="2">
    <source>
        <dbReference type="EMBL" id="AEM88872.1"/>
    </source>
</evidence>
<gene>
    <name evidence="2" type="ORF">Strvi_0096</name>
</gene>
<geneLocation type="plasmid" evidence="2 3">
    <name>pSTRVI02</name>
</geneLocation>
<keyword evidence="3" id="KW-1185">Reference proteome</keyword>
<protein>
    <recommendedName>
        <fullName evidence="4">SH3b domain-containing protein</fullName>
    </recommendedName>
</protein>
<dbReference type="RefSeq" id="WP_014043807.1">
    <property type="nucleotide sequence ID" value="NC_015952.1"/>
</dbReference>
<feature type="chain" id="PRO_5003435476" description="SH3b domain-containing protein" evidence="1">
    <location>
        <begin position="30"/>
        <end position="120"/>
    </location>
</feature>
<organism evidence="2 3">
    <name type="scientific">Streptomyces violaceusniger (strain Tu 4113)</name>
    <dbReference type="NCBI Taxonomy" id="653045"/>
    <lineage>
        <taxon>Bacteria</taxon>
        <taxon>Bacillati</taxon>
        <taxon>Actinomycetota</taxon>
        <taxon>Actinomycetes</taxon>
        <taxon>Kitasatosporales</taxon>
        <taxon>Streptomycetaceae</taxon>
        <taxon>Streptomyces</taxon>
        <taxon>Streptomyces violaceusniger group</taxon>
    </lineage>
</organism>
<proteinExistence type="predicted"/>
<dbReference type="EMBL" id="CP002996">
    <property type="protein sequence ID" value="AEM88872.1"/>
    <property type="molecule type" value="Genomic_DNA"/>
</dbReference>
<feature type="signal peptide" evidence="1">
    <location>
        <begin position="1"/>
        <end position="29"/>
    </location>
</feature>
<dbReference type="AlphaFoldDB" id="G2PHS1"/>
<keyword evidence="2" id="KW-0614">Plasmid</keyword>
<dbReference type="Proteomes" id="UP000008703">
    <property type="component" value="Plasmid pSTRVI02"/>
</dbReference>
<sequence>MKARLAAAVSAATASAALITLATATGANADSSGSQVTTYPNAFYGTAKGGTGGLILRDRAGNPTASGIGEGTRFKIEATCFRADGVELLKVVQTEPGGWGKLYEGYVRRAFANVPPSLPC</sequence>
<reference evidence="2" key="1">
    <citation type="submission" date="2011-08" db="EMBL/GenBank/DDBJ databases">
        <title>Complete sequence of plasmid 2 of Streptomyces violaceusniger Tu 4113.</title>
        <authorList>
            <consortium name="US DOE Joint Genome Institute"/>
            <person name="Lucas S."/>
            <person name="Han J."/>
            <person name="Lapidus A."/>
            <person name="Cheng J.-F."/>
            <person name="Goodwin L."/>
            <person name="Pitluck S."/>
            <person name="Peters L."/>
            <person name="Ivanova N."/>
            <person name="Daligault H."/>
            <person name="Detter J.C."/>
            <person name="Han C."/>
            <person name="Tapia R."/>
            <person name="Land M."/>
            <person name="Hauser L."/>
            <person name="Kyrpides N."/>
            <person name="Ivanova N."/>
            <person name="Pagani I."/>
            <person name="Hagen A."/>
            <person name="Katz L."/>
            <person name="Fiedler H.-P."/>
            <person name="Keasling J."/>
            <person name="Fortman J."/>
            <person name="Woyke T."/>
        </authorList>
    </citation>
    <scope>NUCLEOTIDE SEQUENCE [LARGE SCALE GENOMIC DNA]</scope>
    <source>
        <strain evidence="2">Tu 4113</strain>
        <plasmid evidence="2">pSTRVI02</plasmid>
    </source>
</reference>
<name>G2PHS1_STRV4</name>
<accession>G2PHS1</accession>
<evidence type="ECO:0008006" key="4">
    <source>
        <dbReference type="Google" id="ProtNLM"/>
    </source>
</evidence>